<protein>
    <submittedName>
        <fullName evidence="2">Uncharacterized protein</fullName>
    </submittedName>
</protein>
<dbReference type="EMBL" id="MU004242">
    <property type="protein sequence ID" value="KAF2664616.1"/>
    <property type="molecule type" value="Genomic_DNA"/>
</dbReference>
<feature type="compositionally biased region" description="Basic residues" evidence="1">
    <location>
        <begin position="1"/>
        <end position="10"/>
    </location>
</feature>
<gene>
    <name evidence="2" type="ORF">BT63DRAFT_417970</name>
</gene>
<dbReference type="Proteomes" id="UP000799302">
    <property type="component" value="Unassembled WGS sequence"/>
</dbReference>
<keyword evidence="3" id="KW-1185">Reference proteome</keyword>
<feature type="region of interest" description="Disordered" evidence="1">
    <location>
        <begin position="1"/>
        <end position="59"/>
    </location>
</feature>
<proteinExistence type="predicted"/>
<sequence>MPNKYKTKRVGKNDDDTPGNQVVKYHKTPATGNARRRDSDIRPEAPEAPKIHKQPEEATPTIHKLQKLQMIPEFAGRMAHYLQAKSQFQHAMLVHDPPIFHHTQAQAAIRIAEGESRERPVLVTQNRPDRPIDSKFPMLYEAKKAELRRILQVELLLLTEGLRGLQIPDELYLLTERKLGLEIQYDVLCKGILRRLQKGSTADLLMAELSDMDKPGKIISPGRFIMALVLFVDYAIDKLRRRQETVIDDQDHRQNPLVQIWGHSLWNSINCLDIFILIIERITLTAERTSGTFDNEHGIDVRWDGSRGRYKTRKPAATMSSAEAVKCLLGKAQEVADVLANMSLILHQDQFNLLCWHDAIDWRADVEVAYRNCEDLDNWFKW</sequence>
<accession>A0A6A6TYW5</accession>
<evidence type="ECO:0000313" key="3">
    <source>
        <dbReference type="Proteomes" id="UP000799302"/>
    </source>
</evidence>
<name>A0A6A6TYW5_9PEZI</name>
<organism evidence="2 3">
    <name type="scientific">Microthyrium microscopicum</name>
    <dbReference type="NCBI Taxonomy" id="703497"/>
    <lineage>
        <taxon>Eukaryota</taxon>
        <taxon>Fungi</taxon>
        <taxon>Dikarya</taxon>
        <taxon>Ascomycota</taxon>
        <taxon>Pezizomycotina</taxon>
        <taxon>Dothideomycetes</taxon>
        <taxon>Dothideomycetes incertae sedis</taxon>
        <taxon>Microthyriales</taxon>
        <taxon>Microthyriaceae</taxon>
        <taxon>Microthyrium</taxon>
    </lineage>
</organism>
<reference evidence="2" key="1">
    <citation type="journal article" date="2020" name="Stud. Mycol.">
        <title>101 Dothideomycetes genomes: a test case for predicting lifestyles and emergence of pathogens.</title>
        <authorList>
            <person name="Haridas S."/>
            <person name="Albert R."/>
            <person name="Binder M."/>
            <person name="Bloem J."/>
            <person name="Labutti K."/>
            <person name="Salamov A."/>
            <person name="Andreopoulos B."/>
            <person name="Baker S."/>
            <person name="Barry K."/>
            <person name="Bills G."/>
            <person name="Bluhm B."/>
            <person name="Cannon C."/>
            <person name="Castanera R."/>
            <person name="Culley D."/>
            <person name="Daum C."/>
            <person name="Ezra D."/>
            <person name="Gonzalez J."/>
            <person name="Henrissat B."/>
            <person name="Kuo A."/>
            <person name="Liang C."/>
            <person name="Lipzen A."/>
            <person name="Lutzoni F."/>
            <person name="Magnuson J."/>
            <person name="Mondo S."/>
            <person name="Nolan M."/>
            <person name="Ohm R."/>
            <person name="Pangilinan J."/>
            <person name="Park H.-J."/>
            <person name="Ramirez L."/>
            <person name="Alfaro M."/>
            <person name="Sun H."/>
            <person name="Tritt A."/>
            <person name="Yoshinaga Y."/>
            <person name="Zwiers L.-H."/>
            <person name="Turgeon B."/>
            <person name="Goodwin S."/>
            <person name="Spatafora J."/>
            <person name="Crous P."/>
            <person name="Grigoriev I."/>
        </authorList>
    </citation>
    <scope>NUCLEOTIDE SEQUENCE</scope>
    <source>
        <strain evidence="2">CBS 115976</strain>
    </source>
</reference>
<evidence type="ECO:0000313" key="2">
    <source>
        <dbReference type="EMBL" id="KAF2664616.1"/>
    </source>
</evidence>
<dbReference type="AlphaFoldDB" id="A0A6A6TYW5"/>
<feature type="compositionally biased region" description="Basic and acidic residues" evidence="1">
    <location>
        <begin position="35"/>
        <end position="56"/>
    </location>
</feature>
<evidence type="ECO:0000256" key="1">
    <source>
        <dbReference type="SAM" id="MobiDB-lite"/>
    </source>
</evidence>